<evidence type="ECO:0000256" key="5">
    <source>
        <dbReference type="ARBA" id="ARBA00022723"/>
    </source>
</evidence>
<dbReference type="CDD" id="cd03505">
    <property type="entry name" value="Delta9-FADS-like"/>
    <property type="match status" value="1"/>
</dbReference>
<name>A0ABM1E6F6_PRICU</name>
<keyword evidence="7 14" id="KW-1133">Transmembrane helix</keyword>
<keyword evidence="4 13" id="KW-0812">Transmembrane</keyword>
<organism evidence="15 16">
    <name type="scientific">Priapulus caudatus</name>
    <name type="common">Priapulid worm</name>
    <dbReference type="NCBI Taxonomy" id="37621"/>
    <lineage>
        <taxon>Eukaryota</taxon>
        <taxon>Metazoa</taxon>
        <taxon>Ecdysozoa</taxon>
        <taxon>Scalidophora</taxon>
        <taxon>Priapulida</taxon>
        <taxon>Priapulimorpha</taxon>
        <taxon>Priapulimorphida</taxon>
        <taxon>Priapulidae</taxon>
        <taxon>Priapulus</taxon>
    </lineage>
</organism>
<dbReference type="PRINTS" id="PR00075">
    <property type="entry name" value="FACDDSATRASE"/>
</dbReference>
<comment type="domain">
    <text evidence="13">The histidine box domains are involved in binding the catalytic metal ions.</text>
</comment>
<feature type="transmembrane region" description="Helical" evidence="14">
    <location>
        <begin position="67"/>
        <end position="87"/>
    </location>
</feature>
<feature type="transmembrane region" description="Helical" evidence="14">
    <location>
        <begin position="198"/>
        <end position="218"/>
    </location>
</feature>
<protein>
    <submittedName>
        <fullName evidence="16">Acyl-CoA desaturase-like</fullName>
    </submittedName>
</protein>
<evidence type="ECO:0000313" key="16">
    <source>
        <dbReference type="RefSeq" id="XP_014667777.1"/>
    </source>
</evidence>
<evidence type="ECO:0000256" key="10">
    <source>
        <dbReference type="ARBA" id="ARBA00023098"/>
    </source>
</evidence>
<evidence type="ECO:0000256" key="12">
    <source>
        <dbReference type="ARBA" id="ARBA00023160"/>
    </source>
</evidence>
<evidence type="ECO:0000256" key="6">
    <source>
        <dbReference type="ARBA" id="ARBA00022832"/>
    </source>
</evidence>
<dbReference type="PANTHER" id="PTHR11351:SF31">
    <property type="entry name" value="DESATURASE 1, ISOFORM A-RELATED"/>
    <property type="match status" value="1"/>
</dbReference>
<evidence type="ECO:0000256" key="2">
    <source>
        <dbReference type="ARBA" id="ARBA00009295"/>
    </source>
</evidence>
<evidence type="ECO:0000256" key="7">
    <source>
        <dbReference type="ARBA" id="ARBA00022989"/>
    </source>
</evidence>
<dbReference type="InterPro" id="IPR015876">
    <property type="entry name" value="Acyl-CoA_DS"/>
</dbReference>
<keyword evidence="12 13" id="KW-0275">Fatty acid biosynthesis</keyword>
<comment type="subcellular location">
    <subcellularLocation>
        <location evidence="1">Membrane</location>
        <topology evidence="1">Multi-pass membrane protein</topology>
    </subcellularLocation>
</comment>
<evidence type="ECO:0000313" key="15">
    <source>
        <dbReference type="Proteomes" id="UP000695022"/>
    </source>
</evidence>
<sequence>MAPRNDATAVSDELNLLPDDHMAPLAEDKVVPTRLVWRNIILMTYLHVSCLYGIYLCFYCHWQTLVFAYVMYVGGGIGITAGAHRLWSHRAYKAKWPLRVFLAFWNTVAFQVNNRAFVNVRVEVLARMSRKNMKDSTISILKGLPQHTQTIYSRANSITGYSATICSIVNRYYLPLMVLCCFVLPTAVPTLWGESVWNAYIVCGLLRYGVTLNATWLVNSAAHMWGNKPYDKKISPTESFMTVMLAAGEGFHNYHHTFPHDYATSEFGKMKISPTESFMTVMLAAGEGFHNYHHTFPHDYATSEFGKMFNVTTTFLDLMARLGLAYNLKTVPRELVQRRRDRTGDGTMRTFGLLK</sequence>
<dbReference type="PANTHER" id="PTHR11351">
    <property type="entry name" value="ACYL-COA DESATURASE"/>
    <property type="match status" value="1"/>
</dbReference>
<evidence type="ECO:0000256" key="9">
    <source>
        <dbReference type="ARBA" id="ARBA00023004"/>
    </source>
</evidence>
<keyword evidence="10" id="KW-0443">Lipid metabolism</keyword>
<keyword evidence="3 13" id="KW-0444">Lipid biosynthesis</keyword>
<evidence type="ECO:0000256" key="3">
    <source>
        <dbReference type="ARBA" id="ARBA00022516"/>
    </source>
</evidence>
<keyword evidence="11 14" id="KW-0472">Membrane</keyword>
<reference evidence="16" key="1">
    <citation type="submission" date="2025-08" db="UniProtKB">
        <authorList>
            <consortium name="RefSeq"/>
        </authorList>
    </citation>
    <scope>IDENTIFICATION</scope>
</reference>
<dbReference type="GeneID" id="106809279"/>
<feature type="transmembrane region" description="Helical" evidence="14">
    <location>
        <begin position="172"/>
        <end position="192"/>
    </location>
</feature>
<evidence type="ECO:0000256" key="11">
    <source>
        <dbReference type="ARBA" id="ARBA00023136"/>
    </source>
</evidence>
<gene>
    <name evidence="16" type="primary">LOC106809279</name>
</gene>
<keyword evidence="6" id="KW-0276">Fatty acid metabolism</keyword>
<evidence type="ECO:0000256" key="4">
    <source>
        <dbReference type="ARBA" id="ARBA00022692"/>
    </source>
</evidence>
<dbReference type="PROSITE" id="PS00476">
    <property type="entry name" value="FATTY_ACID_DESATUR_1"/>
    <property type="match status" value="2"/>
</dbReference>
<keyword evidence="9" id="KW-0408">Iron</keyword>
<keyword evidence="8 13" id="KW-0560">Oxidoreductase</keyword>
<evidence type="ECO:0000256" key="8">
    <source>
        <dbReference type="ARBA" id="ARBA00023002"/>
    </source>
</evidence>
<keyword evidence="5" id="KW-0479">Metal-binding</keyword>
<dbReference type="Proteomes" id="UP000695022">
    <property type="component" value="Unplaced"/>
</dbReference>
<comment type="cofactor">
    <cofactor evidence="13">
        <name>Fe(2+)</name>
        <dbReference type="ChEBI" id="CHEBI:29033"/>
    </cofactor>
</comment>
<accession>A0ABM1E6F6</accession>
<evidence type="ECO:0000256" key="14">
    <source>
        <dbReference type="SAM" id="Phobius"/>
    </source>
</evidence>
<feature type="transmembrane region" description="Helical" evidence="14">
    <location>
        <begin position="35"/>
        <end position="55"/>
    </location>
</feature>
<comment type="similarity">
    <text evidence="2 13">Belongs to the fatty acid desaturase type 1 family.</text>
</comment>
<proteinExistence type="inferred from homology"/>
<dbReference type="RefSeq" id="XP_014667777.1">
    <property type="nucleotide sequence ID" value="XM_014812291.1"/>
</dbReference>
<dbReference type="InterPro" id="IPR001522">
    <property type="entry name" value="FADS-1_CS"/>
</dbReference>
<evidence type="ECO:0000256" key="1">
    <source>
        <dbReference type="ARBA" id="ARBA00004141"/>
    </source>
</evidence>
<keyword evidence="15" id="KW-1185">Reference proteome</keyword>
<evidence type="ECO:0000256" key="13">
    <source>
        <dbReference type="RuleBase" id="RU000581"/>
    </source>
</evidence>